<dbReference type="KEGG" id="amx:AM2010_2391"/>
<proteinExistence type="predicted"/>
<evidence type="ECO:0000256" key="1">
    <source>
        <dbReference type="ARBA" id="ARBA00023125"/>
    </source>
</evidence>
<organism evidence="2 3">
    <name type="scientific">Pelagerythrobacter marensis</name>
    <dbReference type="NCBI Taxonomy" id="543877"/>
    <lineage>
        <taxon>Bacteria</taxon>
        <taxon>Pseudomonadati</taxon>
        <taxon>Pseudomonadota</taxon>
        <taxon>Alphaproteobacteria</taxon>
        <taxon>Sphingomonadales</taxon>
        <taxon>Erythrobacteraceae</taxon>
        <taxon>Pelagerythrobacter</taxon>
    </lineage>
</organism>
<sequence length="416" mass="46938">MRKTEKPLYERGDYKLVYDRKRDGTLRSPYLQIVWYDAAAGRQRSKSTGTADIDVAELQLDTLYLANEKGRAVCYACGQPITTDGSYLLTEAIEAYLAAKKSKPSISSIRPRLAHVLDYLTQNDALATLCNEVNEEWIEDFREWNILIPVEEGNGSTRERAPGTVEASVRQLAAAINFAKKKEHIQKGAQFKPKKHTEVSHTPTYRASVSELADMFRYCTEPPRKDGESDKNYAKRVADRRNLLRFLQISVATWARPDAAHDVSTSKKRGQWQSKRQLLNLNPKGRTQTRKYRPTVPIARQVASLLDETHGFFVTVASVRKAFEAMQDALGLPGDREAGLKLIRRSMAQLGRDRLGRTAWIEGKYMLGHHRPDPSDLYGIDSPGDYPLALKVTEEIIDEIISLAPLAFTATEKERG</sequence>
<keyword evidence="3" id="KW-1185">Reference proteome</keyword>
<dbReference type="PATRIC" id="fig|543877.4.peg.2425"/>
<evidence type="ECO:0000313" key="3">
    <source>
        <dbReference type="Proteomes" id="UP000037643"/>
    </source>
</evidence>
<dbReference type="RefSeq" id="WP_236699460.1">
    <property type="nucleotide sequence ID" value="NZ_CP011805.1"/>
</dbReference>
<dbReference type="GO" id="GO:0003677">
    <property type="term" value="F:DNA binding"/>
    <property type="evidence" value="ECO:0007669"/>
    <property type="project" value="UniProtKB-KW"/>
</dbReference>
<evidence type="ECO:0000313" key="2">
    <source>
        <dbReference type="EMBL" id="AKM08447.1"/>
    </source>
</evidence>
<gene>
    <name evidence="2" type="ORF">AM2010_2391</name>
</gene>
<dbReference type="EMBL" id="CP011805">
    <property type="protein sequence ID" value="AKM08447.1"/>
    <property type="molecule type" value="Genomic_DNA"/>
</dbReference>
<accession>A0A0G3XB71</accession>
<dbReference type="AlphaFoldDB" id="A0A0G3XB71"/>
<dbReference type="InterPro" id="IPR010998">
    <property type="entry name" value="Integrase_recombinase_N"/>
</dbReference>
<evidence type="ECO:0008006" key="4">
    <source>
        <dbReference type="Google" id="ProtNLM"/>
    </source>
</evidence>
<dbReference type="Proteomes" id="UP000037643">
    <property type="component" value="Chromosome"/>
</dbReference>
<name>A0A0G3XB71_9SPHN</name>
<protein>
    <recommendedName>
        <fullName evidence="4">Integrase</fullName>
    </recommendedName>
</protein>
<keyword evidence="1" id="KW-0238">DNA-binding</keyword>
<reference evidence="2 3" key="1">
    <citation type="submission" date="2015-06" db="EMBL/GenBank/DDBJ databases">
        <authorList>
            <person name="Kim K.M."/>
        </authorList>
    </citation>
    <scope>NUCLEOTIDE SEQUENCE [LARGE SCALE GENOMIC DNA]</scope>
    <source>
        <strain evidence="2 3">KCTC 22370</strain>
    </source>
</reference>
<dbReference type="STRING" id="543877.AM2010_2391"/>
<dbReference type="Gene3D" id="1.10.150.130">
    <property type="match status" value="1"/>
</dbReference>